<dbReference type="Gene3D" id="1.10.472.150">
    <property type="entry name" value="Glucose-regulated metallo-peptidase M90, N-terminal domain"/>
    <property type="match status" value="1"/>
</dbReference>
<evidence type="ECO:0000256" key="1">
    <source>
        <dbReference type="SAM" id="Phobius"/>
    </source>
</evidence>
<evidence type="ECO:0000313" key="3">
    <source>
        <dbReference type="Proteomes" id="UP001595907"/>
    </source>
</evidence>
<dbReference type="Proteomes" id="UP001595907">
    <property type="component" value="Unassembled WGS sequence"/>
</dbReference>
<dbReference type="EMBL" id="JBHSCZ010000005">
    <property type="protein sequence ID" value="MFC4263868.1"/>
    <property type="molecule type" value="Genomic_DNA"/>
</dbReference>
<name>A0ABV8QVG1_9BACT</name>
<dbReference type="InterPro" id="IPR024079">
    <property type="entry name" value="MetalloPept_cat_dom_sf"/>
</dbReference>
<sequence>MPLQDTLWLNDEDYFYNSSYRIESDSELVSKVVNFATSNPSKAIKYCIKNTTHNDSIITQARSLVALQQQQQYNKEKSYYDGLYEDFVVILLIGFVALVCYAFYRKNKKARNPFDENDNDWIELGSHSNNNYSNDDEDPIFFRKKPPPPPPTKPSFYVYDGLDFKFTSTQLHEILQKRFPYYRQLNTPERKRFIQRLQKFIKSKYFEIHQERGFIEMPVLTSAAAIQLSFGLNDYLLPHYKVIAIFPKEFLKIEPHIRFLEGNVSGHTIHVSWKHFIEGYDHPHNGQNVGLHEMAHAYYCQNITVDYKTDDDFVFGFKQFVDDGTAAFDAEKNNEQKLYSNYALQNLHEFWAESVELFFERPDDLKNYYPQLYATMCLVLNQYPLSDYPT</sequence>
<feature type="transmembrane region" description="Helical" evidence="1">
    <location>
        <begin position="87"/>
        <end position="104"/>
    </location>
</feature>
<dbReference type="SUPFAM" id="SSF55486">
    <property type="entry name" value="Metalloproteases ('zincins'), catalytic domain"/>
    <property type="match status" value="1"/>
</dbReference>
<dbReference type="InterPro" id="IPR010384">
    <property type="entry name" value="MtfA_fam"/>
</dbReference>
<gene>
    <name evidence="2" type="ORF">ACFOWM_13305</name>
</gene>
<dbReference type="RefSeq" id="WP_379710970.1">
    <property type="nucleotide sequence ID" value="NZ_JBHSCZ010000005.1"/>
</dbReference>
<keyword evidence="1" id="KW-0472">Membrane</keyword>
<keyword evidence="1" id="KW-1133">Transmembrane helix</keyword>
<dbReference type="Gene3D" id="3.40.390.10">
    <property type="entry name" value="Collagenase (Catalytic Domain)"/>
    <property type="match status" value="1"/>
</dbReference>
<comment type="caution">
    <text evidence="2">The sequence shown here is derived from an EMBL/GenBank/DDBJ whole genome shotgun (WGS) entry which is preliminary data.</text>
</comment>
<protein>
    <submittedName>
        <fullName evidence="2">Zinc-dependent peptidase</fullName>
    </submittedName>
</protein>
<organism evidence="2 3">
    <name type="scientific">Ferruginibacter yonginensis</name>
    <dbReference type="NCBI Taxonomy" id="1310416"/>
    <lineage>
        <taxon>Bacteria</taxon>
        <taxon>Pseudomonadati</taxon>
        <taxon>Bacteroidota</taxon>
        <taxon>Chitinophagia</taxon>
        <taxon>Chitinophagales</taxon>
        <taxon>Chitinophagaceae</taxon>
        <taxon>Ferruginibacter</taxon>
    </lineage>
</organism>
<reference evidence="3" key="1">
    <citation type="journal article" date="2019" name="Int. J. Syst. Evol. Microbiol.">
        <title>The Global Catalogue of Microorganisms (GCM) 10K type strain sequencing project: providing services to taxonomists for standard genome sequencing and annotation.</title>
        <authorList>
            <consortium name="The Broad Institute Genomics Platform"/>
            <consortium name="The Broad Institute Genome Sequencing Center for Infectious Disease"/>
            <person name="Wu L."/>
            <person name="Ma J."/>
        </authorList>
    </citation>
    <scope>NUCLEOTIDE SEQUENCE [LARGE SCALE GENOMIC DNA]</scope>
    <source>
        <strain evidence="3">CECT 8289</strain>
    </source>
</reference>
<dbReference type="PANTHER" id="PTHR30164">
    <property type="entry name" value="MTFA PEPTIDASE"/>
    <property type="match status" value="1"/>
</dbReference>
<dbReference type="PANTHER" id="PTHR30164:SF2">
    <property type="entry name" value="PROTEIN MTFA"/>
    <property type="match status" value="1"/>
</dbReference>
<accession>A0ABV8QVG1</accession>
<dbReference type="CDD" id="cd20170">
    <property type="entry name" value="Peptidase_M90-like"/>
    <property type="match status" value="1"/>
</dbReference>
<dbReference type="Pfam" id="PF06167">
    <property type="entry name" value="Peptidase_M90"/>
    <property type="match status" value="1"/>
</dbReference>
<evidence type="ECO:0000313" key="2">
    <source>
        <dbReference type="EMBL" id="MFC4263868.1"/>
    </source>
</evidence>
<keyword evidence="3" id="KW-1185">Reference proteome</keyword>
<keyword evidence="1" id="KW-0812">Transmembrane</keyword>
<proteinExistence type="predicted"/>
<dbReference type="InterPro" id="IPR042252">
    <property type="entry name" value="MtfA_N"/>
</dbReference>